<dbReference type="HOGENOM" id="CLU_2941289_0_0_1"/>
<dbReference type="EMBL" id="KK365234">
    <property type="protein sequence ID" value="KCZ79738.1"/>
    <property type="molecule type" value="Genomic_DNA"/>
</dbReference>
<reference evidence="1 2" key="2">
    <citation type="submission" date="2014-03" db="EMBL/GenBank/DDBJ databases">
        <title>The Genome Sequence of Anncaliia algerae insect isolate PRA339.</title>
        <authorList>
            <consortium name="The Broad Institute Genome Sequencing Platform"/>
            <consortium name="The Broad Institute Genome Sequencing Center for Infectious Disease"/>
            <person name="Cuomo C."/>
            <person name="Becnel J."/>
            <person name="Sanscrainte N."/>
            <person name="Walker B."/>
            <person name="Young S.K."/>
            <person name="Zeng Q."/>
            <person name="Gargeya S."/>
            <person name="Fitzgerald M."/>
            <person name="Haas B."/>
            <person name="Abouelleil A."/>
            <person name="Alvarado L."/>
            <person name="Arachchi H.M."/>
            <person name="Berlin A.M."/>
            <person name="Chapman S.B."/>
            <person name="Dewar J."/>
            <person name="Goldberg J."/>
            <person name="Griggs A."/>
            <person name="Gujja S."/>
            <person name="Hansen M."/>
            <person name="Howarth C."/>
            <person name="Imamovic A."/>
            <person name="Larimer J."/>
            <person name="McCowan C."/>
            <person name="Murphy C."/>
            <person name="Neiman D."/>
            <person name="Pearson M."/>
            <person name="Priest M."/>
            <person name="Roberts A."/>
            <person name="Saif S."/>
            <person name="Shea T."/>
            <person name="Sisk P."/>
            <person name="Sykes S."/>
            <person name="Wortman J."/>
            <person name="Nusbaum C."/>
            <person name="Birren B."/>
        </authorList>
    </citation>
    <scope>NUCLEOTIDE SEQUENCE [LARGE SCALE GENOMIC DNA]</scope>
    <source>
        <strain evidence="1 2">PRA339</strain>
    </source>
</reference>
<protein>
    <submittedName>
        <fullName evidence="1">Uncharacterized protein</fullName>
    </submittedName>
</protein>
<evidence type="ECO:0000313" key="2">
    <source>
        <dbReference type="Proteomes" id="UP000030655"/>
    </source>
</evidence>
<sequence length="60" mass="7164">MKTIYRLYKKIENNISLVTRNIMLKNTIENKNNQLTDDETIIYNALMVDNTKNLAELWDM</sequence>
<keyword evidence="2" id="KW-1185">Reference proteome</keyword>
<organism evidence="1 2">
    <name type="scientific">Anncaliia algerae PRA339</name>
    <dbReference type="NCBI Taxonomy" id="1288291"/>
    <lineage>
        <taxon>Eukaryota</taxon>
        <taxon>Fungi</taxon>
        <taxon>Fungi incertae sedis</taxon>
        <taxon>Microsporidia</taxon>
        <taxon>Tubulinosematoidea</taxon>
        <taxon>Tubulinosematidae</taxon>
        <taxon>Anncaliia</taxon>
    </lineage>
</organism>
<name>A0A059EXH0_9MICR</name>
<dbReference type="VEuPathDB" id="MicrosporidiaDB:H312_02867"/>
<dbReference type="AlphaFoldDB" id="A0A059EXH0"/>
<accession>A0A059EXH0</accession>
<proteinExistence type="predicted"/>
<dbReference type="Proteomes" id="UP000030655">
    <property type="component" value="Unassembled WGS sequence"/>
</dbReference>
<gene>
    <name evidence="1" type="ORF">H312_02867</name>
</gene>
<evidence type="ECO:0000313" key="1">
    <source>
        <dbReference type="EMBL" id="KCZ79738.1"/>
    </source>
</evidence>
<reference evidence="2" key="1">
    <citation type="submission" date="2013-02" db="EMBL/GenBank/DDBJ databases">
        <authorList>
            <consortium name="The Broad Institute Genome Sequencing Platform"/>
            <person name="Cuomo C."/>
            <person name="Becnel J."/>
            <person name="Sanscrainte N."/>
            <person name="Walker B."/>
            <person name="Young S.K."/>
            <person name="Zeng Q."/>
            <person name="Gargeya S."/>
            <person name="Fitzgerald M."/>
            <person name="Haas B."/>
            <person name="Abouelleil A."/>
            <person name="Alvarado L."/>
            <person name="Arachchi H.M."/>
            <person name="Berlin A.M."/>
            <person name="Chapman S.B."/>
            <person name="Dewar J."/>
            <person name="Goldberg J."/>
            <person name="Griggs A."/>
            <person name="Gujja S."/>
            <person name="Hansen M."/>
            <person name="Howarth C."/>
            <person name="Imamovic A."/>
            <person name="Larimer J."/>
            <person name="McCowan C."/>
            <person name="Murphy C."/>
            <person name="Neiman D."/>
            <person name="Pearson M."/>
            <person name="Priest M."/>
            <person name="Roberts A."/>
            <person name="Saif S."/>
            <person name="Shea T."/>
            <person name="Sisk P."/>
            <person name="Sykes S."/>
            <person name="Wortman J."/>
            <person name="Nusbaum C."/>
            <person name="Birren B."/>
        </authorList>
    </citation>
    <scope>NUCLEOTIDE SEQUENCE [LARGE SCALE GENOMIC DNA]</scope>
    <source>
        <strain evidence="2">PRA339</strain>
    </source>
</reference>